<gene>
    <name evidence="1" type="ORF">RCZ15_11280</name>
    <name evidence="2" type="ORF">RCZ16_04010</name>
</gene>
<evidence type="ECO:0000313" key="2">
    <source>
        <dbReference type="EMBL" id="GJM52083.1"/>
    </source>
</evidence>
<name>A0AAV5AUF2_9FLAO</name>
<dbReference type="PROSITE" id="PS51257">
    <property type="entry name" value="PROKAR_LIPOPROTEIN"/>
    <property type="match status" value="1"/>
</dbReference>
<dbReference type="EMBL" id="BQKA01000023">
    <property type="protein sequence ID" value="GJM50154.1"/>
    <property type="molecule type" value="Genomic_DNA"/>
</dbReference>
<proteinExistence type="predicted"/>
<sequence>MKKIALMTIAIIMIACTKTEAPEYSVTIGAINPPEWLQGDWVSTDGNTNLGLVVSADNIIKDGVNQKEVMQGQRIIFEDVFKYSQDQYIYTYELKQSLEVSTKYTITTTTTIYNEDGTVAKDSKGNDRITIDKKDYNPLHSAKFFKSHYTKRGSNVNFRAFLVNGALSEESNIVYKNGTTKRETNITENNVKLKQVVVEETTNFTFENLKGITEQEFLNLIIPRTYKKK</sequence>
<protein>
    <recommendedName>
        <fullName evidence="5">Lipoprotein</fullName>
    </recommendedName>
</protein>
<dbReference type="AlphaFoldDB" id="A0AAV5AUF2"/>
<dbReference type="Proteomes" id="UP001207736">
    <property type="component" value="Unassembled WGS sequence"/>
</dbReference>
<comment type="caution">
    <text evidence="1">The sequence shown here is derived from an EMBL/GenBank/DDBJ whole genome shotgun (WGS) entry which is preliminary data.</text>
</comment>
<organism evidence="1 3">
    <name type="scientific">Capnocytophaga catalasegens</name>
    <dbReference type="NCBI Taxonomy" id="1004260"/>
    <lineage>
        <taxon>Bacteria</taxon>
        <taxon>Pseudomonadati</taxon>
        <taxon>Bacteroidota</taxon>
        <taxon>Flavobacteriia</taxon>
        <taxon>Flavobacteriales</taxon>
        <taxon>Flavobacteriaceae</taxon>
        <taxon>Capnocytophaga</taxon>
    </lineage>
</organism>
<evidence type="ECO:0000313" key="4">
    <source>
        <dbReference type="Proteomes" id="UP001208692"/>
    </source>
</evidence>
<reference evidence="1 4" key="1">
    <citation type="submission" date="2021-11" db="EMBL/GenBank/DDBJ databases">
        <title>Draft genome sequence of Capnocytophaga sp. strain KC07075 isolated from cat oral cavity.</title>
        <authorList>
            <person name="Suzuki M."/>
            <person name="Imaoka K."/>
            <person name="Kimura M."/>
            <person name="Morikawa S."/>
            <person name="Maeda K."/>
        </authorList>
    </citation>
    <scope>NUCLEOTIDE SEQUENCE</scope>
    <source>
        <strain evidence="1">KC07075</strain>
        <strain evidence="2 4">KC07079</strain>
    </source>
</reference>
<keyword evidence="4" id="KW-1185">Reference proteome</keyword>
<evidence type="ECO:0000313" key="3">
    <source>
        <dbReference type="Proteomes" id="UP001207736"/>
    </source>
</evidence>
<dbReference type="EMBL" id="BQKB01000008">
    <property type="protein sequence ID" value="GJM52083.1"/>
    <property type="molecule type" value="Genomic_DNA"/>
</dbReference>
<evidence type="ECO:0000313" key="1">
    <source>
        <dbReference type="EMBL" id="GJM50154.1"/>
    </source>
</evidence>
<dbReference type="Proteomes" id="UP001208692">
    <property type="component" value="Unassembled WGS sequence"/>
</dbReference>
<accession>A0AAV5AUF2</accession>
<dbReference type="RefSeq" id="WP_264846577.1">
    <property type="nucleotide sequence ID" value="NZ_BPMA01000023.1"/>
</dbReference>
<evidence type="ECO:0008006" key="5">
    <source>
        <dbReference type="Google" id="ProtNLM"/>
    </source>
</evidence>